<keyword evidence="12" id="KW-1185">Reference proteome</keyword>
<evidence type="ECO:0000313" key="12">
    <source>
        <dbReference type="Proteomes" id="UP000428333"/>
    </source>
</evidence>
<protein>
    <recommendedName>
        <fullName evidence="13">Aluminum-activated malate transporter</fullName>
    </recommendedName>
</protein>
<evidence type="ECO:0000256" key="6">
    <source>
        <dbReference type="ARBA" id="ARBA00023065"/>
    </source>
</evidence>
<dbReference type="InterPro" id="IPR020966">
    <property type="entry name" value="ALMT"/>
</dbReference>
<evidence type="ECO:0000256" key="5">
    <source>
        <dbReference type="ARBA" id="ARBA00022989"/>
    </source>
</evidence>
<keyword evidence="7 10" id="KW-0472">Membrane</keyword>
<dbReference type="AlphaFoldDB" id="A0A6A4L1Q5"/>
<keyword evidence="6" id="KW-0406">Ion transport</keyword>
<evidence type="ECO:0000256" key="7">
    <source>
        <dbReference type="ARBA" id="ARBA00023136"/>
    </source>
</evidence>
<evidence type="ECO:0000256" key="8">
    <source>
        <dbReference type="ARBA" id="ARBA00023303"/>
    </source>
</evidence>
<comment type="subcellular location">
    <subcellularLocation>
        <location evidence="1">Membrane</location>
        <topology evidence="1">Multi-pass membrane protein</topology>
    </subcellularLocation>
</comment>
<dbReference type="GO" id="GO:0016020">
    <property type="term" value="C:membrane"/>
    <property type="evidence" value="ECO:0007669"/>
    <property type="project" value="UniProtKB-SubCell"/>
</dbReference>
<feature type="non-terminal residue" evidence="11">
    <location>
        <position position="1"/>
    </location>
</feature>
<evidence type="ECO:0000313" key="11">
    <source>
        <dbReference type="EMBL" id="KAE9452010.1"/>
    </source>
</evidence>
<dbReference type="Pfam" id="PF11744">
    <property type="entry name" value="ALMT"/>
    <property type="match status" value="2"/>
</dbReference>
<gene>
    <name evidence="11" type="ORF">C3L33_16090</name>
</gene>
<evidence type="ECO:0000256" key="9">
    <source>
        <dbReference type="SAM" id="MobiDB-lite"/>
    </source>
</evidence>
<comment type="similarity">
    <text evidence="2">Belongs to the aromatic acid exporter (TC 2.A.85) family.</text>
</comment>
<evidence type="ECO:0000256" key="3">
    <source>
        <dbReference type="ARBA" id="ARBA00022448"/>
    </source>
</evidence>
<keyword evidence="4 10" id="KW-0812">Transmembrane</keyword>
<feature type="transmembrane region" description="Helical" evidence="10">
    <location>
        <begin position="55"/>
        <end position="74"/>
    </location>
</feature>
<dbReference type="EMBL" id="QEFC01002463">
    <property type="protein sequence ID" value="KAE9452010.1"/>
    <property type="molecule type" value="Genomic_DNA"/>
</dbReference>
<dbReference type="PANTHER" id="PTHR31086">
    <property type="entry name" value="ALUMINUM-ACTIVATED MALATE TRANSPORTER 10"/>
    <property type="match status" value="1"/>
</dbReference>
<reference evidence="11 12" key="1">
    <citation type="journal article" date="2019" name="Genome Biol. Evol.">
        <title>The Rhododendron genome and chromosomal organization provide insight into shared whole-genome duplications across the heath family (Ericaceae).</title>
        <authorList>
            <person name="Soza V.L."/>
            <person name="Lindsley D."/>
            <person name="Waalkes A."/>
            <person name="Ramage E."/>
            <person name="Patwardhan R.P."/>
            <person name="Burton J.N."/>
            <person name="Adey A."/>
            <person name="Kumar A."/>
            <person name="Qiu R."/>
            <person name="Shendure J."/>
            <person name="Hall B."/>
        </authorList>
    </citation>
    <scope>NUCLEOTIDE SEQUENCE [LARGE SCALE GENOMIC DNA]</scope>
    <source>
        <strain evidence="11">RSF 1966-606</strain>
    </source>
</reference>
<feature type="region of interest" description="Disordered" evidence="9">
    <location>
        <begin position="364"/>
        <end position="387"/>
    </location>
</feature>
<name>A0A6A4L1Q5_9ERIC</name>
<keyword evidence="5 10" id="KW-1133">Transmembrane helix</keyword>
<dbReference type="Proteomes" id="UP000428333">
    <property type="component" value="Linkage Group LG09"/>
</dbReference>
<evidence type="ECO:0008006" key="13">
    <source>
        <dbReference type="Google" id="ProtNLM"/>
    </source>
</evidence>
<dbReference type="GO" id="GO:0034220">
    <property type="term" value="P:monoatomic ion transmembrane transport"/>
    <property type="evidence" value="ECO:0007669"/>
    <property type="project" value="UniProtKB-KW"/>
</dbReference>
<accession>A0A6A4L1Q5</accession>
<evidence type="ECO:0000256" key="2">
    <source>
        <dbReference type="ARBA" id="ARBA00007079"/>
    </source>
</evidence>
<keyword evidence="3" id="KW-0813">Transport</keyword>
<comment type="caution">
    <text evidence="11">The sequence shown here is derived from an EMBL/GenBank/DDBJ whole genome shotgun (WGS) entry which is preliminary data.</text>
</comment>
<evidence type="ECO:0000256" key="10">
    <source>
        <dbReference type="SAM" id="Phobius"/>
    </source>
</evidence>
<proteinExistence type="inferred from homology"/>
<sequence length="471" mass="53208">MNGKKGSFEINIPAIAKGKTRLETGKKSGEETGFQYLKDGIWSVWVFCKEDTNRVVFALKVGLAVLLVSLLILFRAPDCDIVHEAMAITCAIRVRISGHTFHLLFDHSFWVSDGETDREPDPNFHVPAVLDRDRRDRCSVGECADFADMGWGAVAQGAKNIIWVIAECVRKYLEDDRSDNPEFSKTVMDEFPDEPAYRKCRSTLNSSAKIESLAVAAKWEPPHGRFRHFFYPWSEYVKVSAVLRYCAYEVMALHGVLHSEIQAPYNLIITFQTEIQDATSQAAELVRSLGKDVSNMERTLKTTLLKRVHSSTERLQRAIDMHSYLLTSNYDPPDNPSKPLPKLSHTLSSTLYDLSTDLVELEKTTTPDQNQNPVSGALPPPPQPQAESYHEMMRKQSRRLYSWPSREVDAFEEEGGFGADFIPRMKALESTAALSLATFTSLLIEFVARLDHLVEAVDELSKMAKFKHEVL</sequence>
<evidence type="ECO:0000256" key="4">
    <source>
        <dbReference type="ARBA" id="ARBA00022692"/>
    </source>
</evidence>
<dbReference type="GO" id="GO:0015743">
    <property type="term" value="P:malate transport"/>
    <property type="evidence" value="ECO:0007669"/>
    <property type="project" value="InterPro"/>
</dbReference>
<keyword evidence="8" id="KW-0407">Ion channel</keyword>
<evidence type="ECO:0000256" key="1">
    <source>
        <dbReference type="ARBA" id="ARBA00004141"/>
    </source>
</evidence>
<organism evidence="11 12">
    <name type="scientific">Rhododendron williamsianum</name>
    <dbReference type="NCBI Taxonomy" id="262921"/>
    <lineage>
        <taxon>Eukaryota</taxon>
        <taxon>Viridiplantae</taxon>
        <taxon>Streptophyta</taxon>
        <taxon>Embryophyta</taxon>
        <taxon>Tracheophyta</taxon>
        <taxon>Spermatophyta</taxon>
        <taxon>Magnoliopsida</taxon>
        <taxon>eudicotyledons</taxon>
        <taxon>Gunneridae</taxon>
        <taxon>Pentapetalae</taxon>
        <taxon>asterids</taxon>
        <taxon>Ericales</taxon>
        <taxon>Ericaceae</taxon>
        <taxon>Ericoideae</taxon>
        <taxon>Rhodoreae</taxon>
        <taxon>Rhododendron</taxon>
    </lineage>
</organism>
<dbReference type="OrthoDB" id="68611at2759"/>